<organism evidence="1">
    <name type="scientific">Myoviridae sp. ct5nJ10</name>
    <dbReference type="NCBI Taxonomy" id="2825034"/>
    <lineage>
        <taxon>Viruses</taxon>
        <taxon>Duplodnaviria</taxon>
        <taxon>Heunggongvirae</taxon>
        <taxon>Uroviricota</taxon>
        <taxon>Caudoviricetes</taxon>
    </lineage>
</organism>
<proteinExistence type="predicted"/>
<protein>
    <submittedName>
        <fullName evidence="1">Uncharacterized protein</fullName>
    </submittedName>
</protein>
<evidence type="ECO:0000313" key="1">
    <source>
        <dbReference type="EMBL" id="DAD98294.1"/>
    </source>
</evidence>
<sequence length="506" mass="56859">MKSSDFSTPLTMKAGCVPVSPRSGYRSSIRIFGMRRMKLGCPASSYSTVHRPPVAASTLERRLSFVMMVAMLCLHIVGYSPKNQPHGFHVGCGKGNAHAFCRRRGRDAGRVKVFRQVQLFQRDRQRNVLIADRGNDQVGHIFHAFFHANSKPAVMAAHHVHRHLSVFLQGRAVKGKRAFPNCQRDGHSFHVHTGPRPGTVLFDLHSVSLHGGMRHQQAHVHRIRRAAGSQLEPVFEFVGRVHVAVLQASARAAHHFHIHQILRVRQGTVQRHGDHGGRLLDVGPARFTAGAVRDGNFRQIRVVFFRIARRNRCTGKFDSPFRQRTVQRGGRHVDDPRLGPEHIDDDHARLLRGIAGHRRRVGLVGHRIFPSVHEHHAIAATDVACGRGTFGKCHAAFDATVLDGGTDFLKAREPRLLMLLHSQRAQIDAKFQSGKKRFLHVRGIAFYRALHRIHSLFQVQGAVAKLLGLDIVYPVFPAHHRVCLLDAVNTVFPLRCFFQIRHNSPP</sequence>
<dbReference type="EMBL" id="BK015258">
    <property type="protein sequence ID" value="DAD98294.1"/>
    <property type="molecule type" value="Genomic_DNA"/>
</dbReference>
<reference evidence="1" key="1">
    <citation type="journal article" date="2021" name="Proc. Natl. Acad. Sci. U.S.A.">
        <title>A Catalog of Tens of Thousands of Viruses from Human Metagenomes Reveals Hidden Associations with Chronic Diseases.</title>
        <authorList>
            <person name="Tisza M.J."/>
            <person name="Buck C.B."/>
        </authorList>
    </citation>
    <scope>NUCLEOTIDE SEQUENCE</scope>
    <source>
        <strain evidence="1">Ct5nJ10</strain>
    </source>
</reference>
<accession>A0A8S5NU72</accession>
<name>A0A8S5NU72_9CAUD</name>